<organism evidence="2 3">
    <name type="scientific">Microlunatus antarcticus</name>
    <dbReference type="NCBI Taxonomy" id="53388"/>
    <lineage>
        <taxon>Bacteria</taxon>
        <taxon>Bacillati</taxon>
        <taxon>Actinomycetota</taxon>
        <taxon>Actinomycetes</taxon>
        <taxon>Propionibacteriales</taxon>
        <taxon>Propionibacteriaceae</taxon>
        <taxon>Microlunatus</taxon>
    </lineage>
</organism>
<dbReference type="InterPro" id="IPR010390">
    <property type="entry name" value="ABC-2_transporter-like"/>
</dbReference>
<proteinExistence type="predicted"/>
<protein>
    <submittedName>
        <fullName evidence="2">ABC-2 type transport system permease protein</fullName>
    </submittedName>
</protein>
<name>A0A7W5P8Y6_9ACTN</name>
<reference evidence="2 3" key="1">
    <citation type="submission" date="2020-08" db="EMBL/GenBank/DDBJ databases">
        <title>Sequencing the genomes of 1000 actinobacteria strains.</title>
        <authorList>
            <person name="Klenk H.-P."/>
        </authorList>
    </citation>
    <scope>NUCLEOTIDE SEQUENCE [LARGE SCALE GENOMIC DNA]</scope>
    <source>
        <strain evidence="2 3">DSM 11053</strain>
    </source>
</reference>
<feature type="transmembrane region" description="Helical" evidence="1">
    <location>
        <begin position="113"/>
        <end position="134"/>
    </location>
</feature>
<accession>A0A7W5P8Y6</accession>
<dbReference type="AlphaFoldDB" id="A0A7W5P8Y6"/>
<dbReference type="Proteomes" id="UP000565572">
    <property type="component" value="Unassembled WGS sequence"/>
</dbReference>
<gene>
    <name evidence="2" type="ORF">FHX39_003999</name>
</gene>
<keyword evidence="1" id="KW-0472">Membrane</keyword>
<feature type="transmembrane region" description="Helical" evidence="1">
    <location>
        <begin position="176"/>
        <end position="202"/>
    </location>
</feature>
<feature type="transmembrane region" description="Helical" evidence="1">
    <location>
        <begin position="140"/>
        <end position="164"/>
    </location>
</feature>
<evidence type="ECO:0000313" key="2">
    <source>
        <dbReference type="EMBL" id="MBB3329002.1"/>
    </source>
</evidence>
<evidence type="ECO:0000256" key="1">
    <source>
        <dbReference type="SAM" id="Phobius"/>
    </source>
</evidence>
<feature type="transmembrane region" description="Helical" evidence="1">
    <location>
        <begin position="21"/>
        <end position="42"/>
    </location>
</feature>
<feature type="transmembrane region" description="Helical" evidence="1">
    <location>
        <begin position="62"/>
        <end position="79"/>
    </location>
</feature>
<dbReference type="EMBL" id="JACHZG010000009">
    <property type="protein sequence ID" value="MBB3329002.1"/>
    <property type="molecule type" value="Genomic_DNA"/>
</dbReference>
<evidence type="ECO:0000313" key="3">
    <source>
        <dbReference type="Proteomes" id="UP000565572"/>
    </source>
</evidence>
<keyword evidence="1" id="KW-0812">Transmembrane</keyword>
<feature type="transmembrane region" description="Helical" evidence="1">
    <location>
        <begin position="231"/>
        <end position="253"/>
    </location>
</feature>
<dbReference type="PANTHER" id="PTHR36832:SF2">
    <property type="entry name" value="INTEGRAL MEMBRANE PROTEIN"/>
    <property type="match status" value="1"/>
</dbReference>
<keyword evidence="3" id="KW-1185">Reference proteome</keyword>
<sequence>MLRALPALAGAELRRYSSYRLAVWAGVVTNSVFGLIRASVLLSAVSAAGGRLAGYDTGQASTYVWLGQGLLAAVAIWPWSEIADRVRTGDIAVDLARPVDLQLGWWARDLGRAAFLLPARGLPPLVVGALLVGVELPGSWLAYPLGALSVLLAVSVSFHLRFVLNLVAFWTVDVRGYLSFYFVLVGPLSGVLVPVHVLPAWLRTVAYATPFPSMIQAPIDVLGGRVTGVDALPVLLAQAAWLAGLVLLGRVVMHRALHRLVVQGG</sequence>
<comment type="caution">
    <text evidence="2">The sequence shown here is derived from an EMBL/GenBank/DDBJ whole genome shotgun (WGS) entry which is preliminary data.</text>
</comment>
<dbReference type="PANTHER" id="PTHR36832">
    <property type="entry name" value="SLR1174 PROTEIN-RELATED"/>
    <property type="match status" value="1"/>
</dbReference>
<keyword evidence="1" id="KW-1133">Transmembrane helix</keyword>
<dbReference type="Pfam" id="PF06182">
    <property type="entry name" value="ABC2_membrane_6"/>
    <property type="match status" value="1"/>
</dbReference>
<dbReference type="RefSeq" id="WP_332836999.1">
    <property type="nucleotide sequence ID" value="NZ_JACHZG010000009.1"/>
</dbReference>